<evidence type="ECO:0000313" key="14">
    <source>
        <dbReference type="Proteomes" id="UP000000437"/>
    </source>
</evidence>
<proteinExistence type="predicted"/>
<dbReference type="Gene3D" id="2.60.40.10">
    <property type="entry name" value="Immunoglobulins"/>
    <property type="match status" value="1"/>
</dbReference>
<dbReference type="GeneID" id="103908820"/>
<protein>
    <recommendedName>
        <fullName evidence="13">Ig-like domain-containing protein</fullName>
    </recommendedName>
</protein>
<keyword evidence="10" id="KW-0393">Immunoglobulin domain</keyword>
<dbReference type="InterPro" id="IPR007110">
    <property type="entry name" value="Ig-like_dom"/>
</dbReference>
<keyword evidence="14" id="KW-1185">Reference proteome</keyword>
<feature type="chain" id="PRO_5044186222" description="Ig-like domain-containing protein" evidence="12">
    <location>
        <begin position="20"/>
        <end position="205"/>
    </location>
</feature>
<keyword evidence="2" id="KW-1003">Cell membrane</keyword>
<dbReference type="RefSeq" id="XP_068069726.1">
    <property type="nucleotide sequence ID" value="XM_068213625.2"/>
</dbReference>
<feature type="domain" description="Ig-like" evidence="13">
    <location>
        <begin position="38"/>
        <end position="140"/>
    </location>
</feature>
<feature type="transmembrane region" description="Helical" evidence="11">
    <location>
        <begin position="148"/>
        <end position="168"/>
    </location>
</feature>
<dbReference type="InterPro" id="IPR013783">
    <property type="entry name" value="Ig-like_fold"/>
</dbReference>
<keyword evidence="5 11" id="KW-1133">Transmembrane helix</keyword>
<dbReference type="GO" id="GO:0005886">
    <property type="term" value="C:plasma membrane"/>
    <property type="evidence" value="ECO:0007669"/>
    <property type="project" value="UniProtKB-SubCell"/>
</dbReference>
<dbReference type="PANTHER" id="PTHR25466">
    <property type="entry name" value="T-LYMPHOCYTE ACTIVATION ANTIGEN"/>
    <property type="match status" value="1"/>
</dbReference>
<evidence type="ECO:0000256" key="1">
    <source>
        <dbReference type="ARBA" id="ARBA00004251"/>
    </source>
</evidence>
<name>A0AB32T1J8_DANRE</name>
<evidence type="ECO:0000313" key="15">
    <source>
        <dbReference type="RefSeq" id="XP_068069726.1"/>
    </source>
</evidence>
<feature type="signal peptide" evidence="12">
    <location>
        <begin position="1"/>
        <end position="19"/>
    </location>
</feature>
<dbReference type="SMART" id="SM00406">
    <property type="entry name" value="IGv"/>
    <property type="match status" value="1"/>
</dbReference>
<dbReference type="KEGG" id="dre:103908820"/>
<keyword evidence="8" id="KW-0675">Receptor</keyword>
<evidence type="ECO:0000256" key="6">
    <source>
        <dbReference type="ARBA" id="ARBA00023136"/>
    </source>
</evidence>
<accession>A0AB32T1J8</accession>
<keyword evidence="9" id="KW-0325">Glycoprotein</keyword>
<dbReference type="Pfam" id="PF07686">
    <property type="entry name" value="V-set"/>
    <property type="match status" value="1"/>
</dbReference>
<dbReference type="AlphaFoldDB" id="A0AB32T1J8"/>
<keyword evidence="6 11" id="KW-0472">Membrane</keyword>
<evidence type="ECO:0000256" key="4">
    <source>
        <dbReference type="ARBA" id="ARBA00022729"/>
    </source>
</evidence>
<keyword evidence="3 11" id="KW-0812">Transmembrane</keyword>
<organism evidence="14 15">
    <name type="scientific">Danio rerio</name>
    <name type="common">Zebrafish</name>
    <name type="synonym">Brachydanio rerio</name>
    <dbReference type="NCBI Taxonomy" id="7955"/>
    <lineage>
        <taxon>Eukaryota</taxon>
        <taxon>Metazoa</taxon>
        <taxon>Chordata</taxon>
        <taxon>Craniata</taxon>
        <taxon>Vertebrata</taxon>
        <taxon>Euteleostomi</taxon>
        <taxon>Actinopterygii</taxon>
        <taxon>Neopterygii</taxon>
        <taxon>Teleostei</taxon>
        <taxon>Ostariophysi</taxon>
        <taxon>Cypriniformes</taxon>
        <taxon>Danionidae</taxon>
        <taxon>Danioninae</taxon>
        <taxon>Danio</taxon>
    </lineage>
</organism>
<reference evidence="15" key="1">
    <citation type="submission" date="2025-08" db="UniProtKB">
        <authorList>
            <consortium name="RefSeq"/>
        </authorList>
    </citation>
    <scope>IDENTIFICATION</scope>
    <source>
        <strain evidence="15">Tuebingen</strain>
        <tissue evidence="15">Fibroblasts and whole tissue</tissue>
    </source>
</reference>
<evidence type="ECO:0000256" key="9">
    <source>
        <dbReference type="ARBA" id="ARBA00023180"/>
    </source>
</evidence>
<dbReference type="InterPro" id="IPR013106">
    <property type="entry name" value="Ig_V-set"/>
</dbReference>
<evidence type="ECO:0000256" key="5">
    <source>
        <dbReference type="ARBA" id="ARBA00022989"/>
    </source>
</evidence>
<evidence type="ECO:0000256" key="8">
    <source>
        <dbReference type="ARBA" id="ARBA00023170"/>
    </source>
</evidence>
<dbReference type="PANTHER" id="PTHR25466:SF14">
    <property type="entry name" value="BUTYROPHILIN SUBFAMILY 2 MEMBER A2-LIKE-RELATED"/>
    <property type="match status" value="1"/>
</dbReference>
<evidence type="ECO:0000256" key="3">
    <source>
        <dbReference type="ARBA" id="ARBA00022692"/>
    </source>
</evidence>
<evidence type="ECO:0000256" key="2">
    <source>
        <dbReference type="ARBA" id="ARBA00022475"/>
    </source>
</evidence>
<dbReference type="SUPFAM" id="SSF48726">
    <property type="entry name" value="Immunoglobulin"/>
    <property type="match status" value="1"/>
</dbReference>
<evidence type="ECO:0000256" key="11">
    <source>
        <dbReference type="SAM" id="Phobius"/>
    </source>
</evidence>
<keyword evidence="4 12" id="KW-0732">Signal</keyword>
<dbReference type="RefSeq" id="XP_073779611.1">
    <property type="nucleotide sequence ID" value="XM_073923510.1"/>
</dbReference>
<dbReference type="PROSITE" id="PS50835">
    <property type="entry name" value="IG_LIKE"/>
    <property type="match status" value="1"/>
</dbReference>
<dbReference type="InterPro" id="IPR036179">
    <property type="entry name" value="Ig-like_dom_sf"/>
</dbReference>
<evidence type="ECO:0000259" key="13">
    <source>
        <dbReference type="PROSITE" id="PS50835"/>
    </source>
</evidence>
<gene>
    <name evidence="15" type="primary">LOC103908820</name>
</gene>
<sequence>MACFLRLWIFFSALAFSNALSRWSERCTDVSIDTSLKSKVSLPCHFNTSLDSDTVTWRHLNNGDTLVKIIADGRIYFDNPREGRVTAFPLLVEEGNFSILIHDLESSDVGVYFCELNSECWRVKITESAKSIPAQENTVTLSSDLNSWLFFLAGACLFAVVFIVFYHIGLHNRLRSWTGFAFRNQDSTEPTITTVYDGIQAKGRS</sequence>
<evidence type="ECO:0000256" key="7">
    <source>
        <dbReference type="ARBA" id="ARBA00023157"/>
    </source>
</evidence>
<evidence type="ECO:0000256" key="12">
    <source>
        <dbReference type="SAM" id="SignalP"/>
    </source>
</evidence>
<comment type="subcellular location">
    <subcellularLocation>
        <location evidence="1">Cell membrane</location>
        <topology evidence="1">Single-pass type I membrane protein</topology>
    </subcellularLocation>
</comment>
<keyword evidence="7" id="KW-1015">Disulfide bond</keyword>
<dbReference type="Proteomes" id="UP000000437">
    <property type="component" value="Chromosome 15"/>
</dbReference>
<evidence type="ECO:0000256" key="10">
    <source>
        <dbReference type="ARBA" id="ARBA00023319"/>
    </source>
</evidence>
<dbReference type="InterPro" id="IPR051713">
    <property type="entry name" value="T-cell_Activation_Regulation"/>
</dbReference>